<dbReference type="InterPro" id="IPR050482">
    <property type="entry name" value="Sensor_HK_TwoCompSys"/>
</dbReference>
<dbReference type="InterPro" id="IPR025828">
    <property type="entry name" value="Put_sensor_dom"/>
</dbReference>
<feature type="domain" description="Putative sensor" evidence="12">
    <location>
        <begin position="34"/>
        <end position="213"/>
    </location>
</feature>
<feature type="transmembrane region" description="Helical" evidence="10">
    <location>
        <begin position="33"/>
        <end position="55"/>
    </location>
</feature>
<dbReference type="AlphaFoldDB" id="A0A6J4T024"/>
<organism evidence="13">
    <name type="scientific">uncultured Rubrobacteraceae bacterium</name>
    <dbReference type="NCBI Taxonomy" id="349277"/>
    <lineage>
        <taxon>Bacteria</taxon>
        <taxon>Bacillati</taxon>
        <taxon>Actinomycetota</taxon>
        <taxon>Rubrobacteria</taxon>
        <taxon>Rubrobacterales</taxon>
        <taxon>Rubrobacteraceae</taxon>
        <taxon>environmental samples</taxon>
    </lineage>
</organism>
<keyword evidence="8" id="KW-0902">Two-component regulatory system</keyword>
<keyword evidence="10" id="KW-0812">Transmembrane</keyword>
<evidence type="ECO:0000256" key="7">
    <source>
        <dbReference type="ARBA" id="ARBA00022840"/>
    </source>
</evidence>
<feature type="compositionally biased region" description="Basic and acidic residues" evidence="9">
    <location>
        <begin position="373"/>
        <end position="385"/>
    </location>
</feature>
<keyword evidence="3" id="KW-0597">Phosphoprotein</keyword>
<keyword evidence="5" id="KW-0547">Nucleotide-binding</keyword>
<evidence type="ECO:0000256" key="9">
    <source>
        <dbReference type="SAM" id="MobiDB-lite"/>
    </source>
</evidence>
<feature type="compositionally biased region" description="Gly residues" evidence="9">
    <location>
        <begin position="449"/>
        <end position="462"/>
    </location>
</feature>
<evidence type="ECO:0000256" key="1">
    <source>
        <dbReference type="ARBA" id="ARBA00000085"/>
    </source>
</evidence>
<dbReference type="Gene3D" id="1.20.5.1930">
    <property type="match status" value="1"/>
</dbReference>
<evidence type="ECO:0000259" key="11">
    <source>
        <dbReference type="Pfam" id="PF07730"/>
    </source>
</evidence>
<dbReference type="SUPFAM" id="SSF55874">
    <property type="entry name" value="ATPase domain of HSP90 chaperone/DNA topoisomerase II/histidine kinase"/>
    <property type="match status" value="1"/>
</dbReference>
<keyword evidence="4" id="KW-0808">Transferase</keyword>
<feature type="transmembrane region" description="Helical" evidence="10">
    <location>
        <begin position="61"/>
        <end position="82"/>
    </location>
</feature>
<keyword evidence="10" id="KW-0472">Membrane</keyword>
<evidence type="ECO:0000256" key="4">
    <source>
        <dbReference type="ARBA" id="ARBA00022679"/>
    </source>
</evidence>
<dbReference type="Gene3D" id="3.30.565.10">
    <property type="entry name" value="Histidine kinase-like ATPase, C-terminal domain"/>
    <property type="match status" value="1"/>
</dbReference>
<sequence>MNHAEDTRAEDKGFGRGATPLGRLLTRALLSTLFLLSSLPLGLLYFVVLLALVLVGLPLTIVWVGLPVLALAMVACVVGTGVERWRLGALLGARLPSPYRPLPRGPVLARVRARASDPALWRGLLYLLVLFPIGLVELVVVLVLAFSAVLVSYPLWLGTLPEGRGVTWTGVFVADTAPEALLVMLVGIVIMAAAAAFVPQVSRTHASLGRRLLGPPRREALDERVEALTEGRSKAVEAAIVERRRIERDLHDGAQQRLVSLAMALGMARQKLERGPAGRDDVDPETARATELVGEAHEEAKRALAEIRDLIRGIHPAVLTDRGLDAAISALAGRSSVPTSVDVELDERPPEAAEITAYFTIAESLANVAKHSDASEARVSVRREGGAAGGERPEGLLVVEVEDDGIGGADPAGPGLKGLADRAEVLDGRLTVRSPAGGPTRVRAELPWGGPGAGPGGSRDDG</sequence>
<dbReference type="EMBL" id="CADCVM010000330">
    <property type="protein sequence ID" value="CAA9510361.1"/>
    <property type="molecule type" value="Genomic_DNA"/>
</dbReference>
<evidence type="ECO:0000256" key="3">
    <source>
        <dbReference type="ARBA" id="ARBA00022553"/>
    </source>
</evidence>
<dbReference type="CDD" id="cd16917">
    <property type="entry name" value="HATPase_UhpB-NarQ-NarX-like"/>
    <property type="match status" value="1"/>
</dbReference>
<evidence type="ECO:0000256" key="5">
    <source>
        <dbReference type="ARBA" id="ARBA00022741"/>
    </source>
</evidence>
<name>A0A6J4T024_9ACTN</name>
<evidence type="ECO:0000259" key="12">
    <source>
        <dbReference type="Pfam" id="PF13796"/>
    </source>
</evidence>
<dbReference type="InterPro" id="IPR011712">
    <property type="entry name" value="Sig_transdc_His_kin_sub3_dim/P"/>
</dbReference>
<reference evidence="13" key="1">
    <citation type="submission" date="2020-02" db="EMBL/GenBank/DDBJ databases">
        <authorList>
            <person name="Meier V. D."/>
        </authorList>
    </citation>
    <scope>NUCLEOTIDE SEQUENCE</scope>
    <source>
        <strain evidence="13">AVDCRST_MAG05</strain>
    </source>
</reference>
<evidence type="ECO:0000313" key="13">
    <source>
        <dbReference type="EMBL" id="CAA9510361.1"/>
    </source>
</evidence>
<dbReference type="Pfam" id="PF07730">
    <property type="entry name" value="HisKA_3"/>
    <property type="match status" value="1"/>
</dbReference>
<dbReference type="GO" id="GO:0046983">
    <property type="term" value="F:protein dimerization activity"/>
    <property type="evidence" value="ECO:0007669"/>
    <property type="project" value="InterPro"/>
</dbReference>
<keyword evidence="6 13" id="KW-0418">Kinase</keyword>
<evidence type="ECO:0000256" key="10">
    <source>
        <dbReference type="SAM" id="Phobius"/>
    </source>
</evidence>
<evidence type="ECO:0000256" key="2">
    <source>
        <dbReference type="ARBA" id="ARBA00012438"/>
    </source>
</evidence>
<evidence type="ECO:0000256" key="6">
    <source>
        <dbReference type="ARBA" id="ARBA00022777"/>
    </source>
</evidence>
<proteinExistence type="predicted"/>
<dbReference type="InterPro" id="IPR036890">
    <property type="entry name" value="HATPase_C_sf"/>
</dbReference>
<keyword evidence="10" id="KW-1133">Transmembrane helix</keyword>
<evidence type="ECO:0000256" key="8">
    <source>
        <dbReference type="ARBA" id="ARBA00023012"/>
    </source>
</evidence>
<dbReference type="EC" id="2.7.13.3" evidence="2"/>
<accession>A0A6J4T024</accession>
<dbReference type="PANTHER" id="PTHR24421">
    <property type="entry name" value="NITRATE/NITRITE SENSOR PROTEIN NARX-RELATED"/>
    <property type="match status" value="1"/>
</dbReference>
<keyword evidence="7" id="KW-0067">ATP-binding</keyword>
<dbReference type="PANTHER" id="PTHR24421:SF10">
    <property type="entry name" value="NITRATE_NITRITE SENSOR PROTEIN NARQ"/>
    <property type="match status" value="1"/>
</dbReference>
<protein>
    <recommendedName>
        <fullName evidence="2">histidine kinase</fullName>
        <ecNumber evidence="2">2.7.13.3</ecNumber>
    </recommendedName>
</protein>
<gene>
    <name evidence="13" type="ORF">AVDCRST_MAG05-2979</name>
</gene>
<dbReference type="Pfam" id="PF13796">
    <property type="entry name" value="Sensor"/>
    <property type="match status" value="1"/>
</dbReference>
<dbReference type="GO" id="GO:0000155">
    <property type="term" value="F:phosphorelay sensor kinase activity"/>
    <property type="evidence" value="ECO:0007669"/>
    <property type="project" value="InterPro"/>
</dbReference>
<dbReference type="GO" id="GO:0016020">
    <property type="term" value="C:membrane"/>
    <property type="evidence" value="ECO:0007669"/>
    <property type="project" value="InterPro"/>
</dbReference>
<feature type="domain" description="Signal transduction histidine kinase subgroup 3 dimerisation and phosphoacceptor" evidence="11">
    <location>
        <begin position="242"/>
        <end position="319"/>
    </location>
</feature>
<feature type="transmembrane region" description="Helical" evidence="10">
    <location>
        <begin position="124"/>
        <end position="151"/>
    </location>
</feature>
<comment type="catalytic activity">
    <reaction evidence="1">
        <text>ATP + protein L-histidine = ADP + protein N-phospho-L-histidine.</text>
        <dbReference type="EC" id="2.7.13.3"/>
    </reaction>
</comment>
<feature type="region of interest" description="Disordered" evidence="9">
    <location>
        <begin position="373"/>
        <end position="393"/>
    </location>
</feature>
<feature type="region of interest" description="Disordered" evidence="9">
    <location>
        <begin position="431"/>
        <end position="462"/>
    </location>
</feature>
<dbReference type="GO" id="GO:0005524">
    <property type="term" value="F:ATP binding"/>
    <property type="evidence" value="ECO:0007669"/>
    <property type="project" value="UniProtKB-KW"/>
</dbReference>
<feature type="transmembrane region" description="Helical" evidence="10">
    <location>
        <begin position="180"/>
        <end position="201"/>
    </location>
</feature>